<feature type="compositionally biased region" description="Basic and acidic residues" evidence="3">
    <location>
        <begin position="92"/>
        <end position="104"/>
    </location>
</feature>
<feature type="chain" id="PRO_5031259838" description="Pentacotripeptide-repeat region of PRORP domain-containing protein" evidence="4">
    <location>
        <begin position="29"/>
        <end position="645"/>
    </location>
</feature>
<dbReference type="PANTHER" id="PTHR47942:SF63">
    <property type="entry name" value="PENTATRICOPEPTIDE REPEAT-CONTAINING PROTEIN"/>
    <property type="match status" value="1"/>
</dbReference>
<evidence type="ECO:0000256" key="4">
    <source>
        <dbReference type="SAM" id="SignalP"/>
    </source>
</evidence>
<dbReference type="InterPro" id="IPR011990">
    <property type="entry name" value="TPR-like_helical_dom_sf"/>
</dbReference>
<dbReference type="Gene3D" id="1.25.40.10">
    <property type="entry name" value="Tetratricopeptide repeat domain"/>
    <property type="match status" value="2"/>
</dbReference>
<protein>
    <recommendedName>
        <fullName evidence="6">Pentacotripeptide-repeat region of PRORP domain-containing protein</fullName>
    </recommendedName>
</protein>
<dbReference type="InterPro" id="IPR051222">
    <property type="entry name" value="PPR/CCM1_RNA-binding"/>
</dbReference>
<keyword evidence="1" id="KW-0677">Repeat</keyword>
<name>A0A7S3KVN6_9STRA</name>
<keyword evidence="4" id="KW-0732">Signal</keyword>
<dbReference type="AlphaFoldDB" id="A0A7S3KVN6"/>
<evidence type="ECO:0000256" key="1">
    <source>
        <dbReference type="ARBA" id="ARBA00022737"/>
    </source>
</evidence>
<dbReference type="InterPro" id="IPR002885">
    <property type="entry name" value="PPR_rpt"/>
</dbReference>
<dbReference type="Pfam" id="PF13812">
    <property type="entry name" value="PPR_3"/>
    <property type="match status" value="1"/>
</dbReference>
<feature type="region of interest" description="Disordered" evidence="3">
    <location>
        <begin position="74"/>
        <end position="104"/>
    </location>
</feature>
<feature type="signal peptide" evidence="4">
    <location>
        <begin position="1"/>
        <end position="28"/>
    </location>
</feature>
<dbReference type="PROSITE" id="PS51375">
    <property type="entry name" value="PPR"/>
    <property type="match status" value="1"/>
</dbReference>
<evidence type="ECO:0000313" key="5">
    <source>
        <dbReference type="EMBL" id="CAE0402129.1"/>
    </source>
</evidence>
<sequence length="645" mass="72577">MAVSGNIRCPSIGLGSLSLSLLIGLALSLNVHQHVDAFVPMGHVASSLGRRTGMAGLVHTPQVSSHRKLHATMAPDIDSVPRNETDSWPEMGSEKSKDTGDDGTKRSYFRDDYLFNEALNKLANQAGDFRQPVVRRAADCEEMWKDFCSNPQKKWQPDTVSFNIVLKAWAKTAGVLVEQHSYASTPEHLLDPNVPVFSARDCAERANQLLDEQEKEYDGIDEGDQTAAHARPDITSYNSVMDAWSKSRTPEAVEHVQALIQRMKKRKLQPDRISFTCLMEAHAYSNKDDRLEEIMKIWNLMSSNKDPKVQPNAQSLVVLLMSYSRVAAHLVTTRNADEVDQLADQAIELVRQQEERYEMTQNPYDQPDAMLYTTAMDVLAKSGSPKAAHRAENLWQKLKMLEHNPGKKSKNDRPTVYTYTTLLSAWSRVTAIVPEATQRISDLVEELWEDEYVHLNPRPFAVALRGYARSNYPLQDEPNKALVALKIVKRMRDGAKENRSLSPNLSVYNGAIDCCGKVLASHLLQTALSKDGSTLECETTALKIAFALLKTMIVDGITPTSETYAKLLLCTRNVMPTGEERTKIAESVFTKAKDAGMADKNVLRAFQQTVDSSHWQEFIVSQHLITEQGRYDWDKIPHQWQKHVR</sequence>
<reference evidence="5" key="1">
    <citation type="submission" date="2021-01" db="EMBL/GenBank/DDBJ databases">
        <authorList>
            <person name="Corre E."/>
            <person name="Pelletier E."/>
            <person name="Niang G."/>
            <person name="Scheremetjew M."/>
            <person name="Finn R."/>
            <person name="Kale V."/>
            <person name="Holt S."/>
            <person name="Cochrane G."/>
            <person name="Meng A."/>
            <person name="Brown T."/>
            <person name="Cohen L."/>
        </authorList>
    </citation>
    <scope>NUCLEOTIDE SEQUENCE</scope>
    <source>
        <strain evidence="5">CCMP127</strain>
    </source>
</reference>
<evidence type="ECO:0008006" key="6">
    <source>
        <dbReference type="Google" id="ProtNLM"/>
    </source>
</evidence>
<gene>
    <name evidence="5" type="ORF">ACOF00016_LOCUS424</name>
</gene>
<dbReference type="PANTHER" id="PTHR47942">
    <property type="entry name" value="TETRATRICOPEPTIDE REPEAT (TPR)-LIKE SUPERFAMILY PROTEIN-RELATED"/>
    <property type="match status" value="1"/>
</dbReference>
<feature type="repeat" description="PPR" evidence="2">
    <location>
        <begin position="233"/>
        <end position="270"/>
    </location>
</feature>
<dbReference type="EMBL" id="HBIM01000483">
    <property type="protein sequence ID" value="CAE0402129.1"/>
    <property type="molecule type" value="Transcribed_RNA"/>
</dbReference>
<evidence type="ECO:0000256" key="3">
    <source>
        <dbReference type="SAM" id="MobiDB-lite"/>
    </source>
</evidence>
<evidence type="ECO:0000256" key="2">
    <source>
        <dbReference type="PROSITE-ProRule" id="PRU00708"/>
    </source>
</evidence>
<organism evidence="5">
    <name type="scientific">Amphora coffeiformis</name>
    <dbReference type="NCBI Taxonomy" id="265554"/>
    <lineage>
        <taxon>Eukaryota</taxon>
        <taxon>Sar</taxon>
        <taxon>Stramenopiles</taxon>
        <taxon>Ochrophyta</taxon>
        <taxon>Bacillariophyta</taxon>
        <taxon>Bacillariophyceae</taxon>
        <taxon>Bacillariophycidae</taxon>
        <taxon>Thalassiophysales</taxon>
        <taxon>Catenulaceae</taxon>
        <taxon>Amphora</taxon>
    </lineage>
</organism>
<proteinExistence type="predicted"/>
<accession>A0A7S3KVN6</accession>